<organism evidence="2 3">
    <name type="scientific">Fomitiporia mediterranea (strain MF3/22)</name>
    <name type="common">Grapevine white-rot fungus</name>
    <dbReference type="NCBI Taxonomy" id="694068"/>
    <lineage>
        <taxon>Eukaryota</taxon>
        <taxon>Fungi</taxon>
        <taxon>Dikarya</taxon>
        <taxon>Basidiomycota</taxon>
        <taxon>Agaricomycotina</taxon>
        <taxon>Agaricomycetes</taxon>
        <taxon>Hymenochaetales</taxon>
        <taxon>Hymenochaetaceae</taxon>
        <taxon>Fomitiporia</taxon>
    </lineage>
</organism>
<evidence type="ECO:0000256" key="1">
    <source>
        <dbReference type="SAM" id="MobiDB-lite"/>
    </source>
</evidence>
<protein>
    <submittedName>
        <fullName evidence="2">Uncharacterized protein</fullName>
    </submittedName>
</protein>
<gene>
    <name evidence="2" type="ORF">FOMMEDRAFT_163020</name>
</gene>
<dbReference type="KEGG" id="fme:FOMMEDRAFT_163020"/>
<dbReference type="Proteomes" id="UP000053630">
    <property type="component" value="Unassembled WGS sequence"/>
</dbReference>
<feature type="compositionally biased region" description="Basic residues" evidence="1">
    <location>
        <begin position="98"/>
        <end position="114"/>
    </location>
</feature>
<name>R7SGF3_FOMME</name>
<evidence type="ECO:0000313" key="3">
    <source>
        <dbReference type="Proteomes" id="UP000053630"/>
    </source>
</evidence>
<proteinExistence type="predicted"/>
<dbReference type="OrthoDB" id="3270330at2759"/>
<dbReference type="RefSeq" id="XP_007272221.1">
    <property type="nucleotide sequence ID" value="XM_007272159.1"/>
</dbReference>
<sequence length="178" mass="19721">MAHSENTLGCALDENNQLKDASKIVFFNDPDDEIPISGPGSHNQESGLLAPTQRPVRNVNQAKLHHAIRFQHDEDSDFGEGNDSNEETNHPPVLGCKRPAKPRTTRPVKKHKVLVKSSGSSTLTERKGKGNADVGESVARQFLKDVSRSKDSENGYSLPSLLESFHYLCLEDMVNRFN</sequence>
<dbReference type="AlphaFoldDB" id="R7SGF3"/>
<reference evidence="3" key="1">
    <citation type="journal article" date="2012" name="Science">
        <title>The Paleozoic origin of enzymatic lignin decomposition reconstructed from 31 fungal genomes.</title>
        <authorList>
            <person name="Floudas D."/>
            <person name="Binder M."/>
            <person name="Riley R."/>
            <person name="Barry K."/>
            <person name="Blanchette R.A."/>
            <person name="Henrissat B."/>
            <person name="Martinez A.T."/>
            <person name="Otillar R."/>
            <person name="Spatafora J.W."/>
            <person name="Yadav J.S."/>
            <person name="Aerts A."/>
            <person name="Benoit I."/>
            <person name="Boyd A."/>
            <person name="Carlson A."/>
            <person name="Copeland A."/>
            <person name="Coutinho P.M."/>
            <person name="de Vries R.P."/>
            <person name="Ferreira P."/>
            <person name="Findley K."/>
            <person name="Foster B."/>
            <person name="Gaskell J."/>
            <person name="Glotzer D."/>
            <person name="Gorecki P."/>
            <person name="Heitman J."/>
            <person name="Hesse C."/>
            <person name="Hori C."/>
            <person name="Igarashi K."/>
            <person name="Jurgens J.A."/>
            <person name="Kallen N."/>
            <person name="Kersten P."/>
            <person name="Kohler A."/>
            <person name="Kuees U."/>
            <person name="Kumar T.K.A."/>
            <person name="Kuo A."/>
            <person name="LaButti K."/>
            <person name="Larrondo L.F."/>
            <person name="Lindquist E."/>
            <person name="Ling A."/>
            <person name="Lombard V."/>
            <person name="Lucas S."/>
            <person name="Lundell T."/>
            <person name="Martin R."/>
            <person name="McLaughlin D.J."/>
            <person name="Morgenstern I."/>
            <person name="Morin E."/>
            <person name="Murat C."/>
            <person name="Nagy L.G."/>
            <person name="Nolan M."/>
            <person name="Ohm R.A."/>
            <person name="Patyshakuliyeva A."/>
            <person name="Rokas A."/>
            <person name="Ruiz-Duenas F.J."/>
            <person name="Sabat G."/>
            <person name="Salamov A."/>
            <person name="Samejima M."/>
            <person name="Schmutz J."/>
            <person name="Slot J.C."/>
            <person name="St John F."/>
            <person name="Stenlid J."/>
            <person name="Sun H."/>
            <person name="Sun S."/>
            <person name="Syed K."/>
            <person name="Tsang A."/>
            <person name="Wiebenga A."/>
            <person name="Young D."/>
            <person name="Pisabarro A."/>
            <person name="Eastwood D.C."/>
            <person name="Martin F."/>
            <person name="Cullen D."/>
            <person name="Grigoriev I.V."/>
            <person name="Hibbett D.S."/>
        </authorList>
    </citation>
    <scope>NUCLEOTIDE SEQUENCE [LARGE SCALE GENOMIC DNA]</scope>
    <source>
        <strain evidence="3">MF3/22</strain>
    </source>
</reference>
<keyword evidence="3" id="KW-1185">Reference proteome</keyword>
<dbReference type="GeneID" id="18675955"/>
<evidence type="ECO:0000313" key="2">
    <source>
        <dbReference type="EMBL" id="EJC97515.1"/>
    </source>
</evidence>
<feature type="region of interest" description="Disordered" evidence="1">
    <location>
        <begin position="69"/>
        <end position="133"/>
    </location>
</feature>
<dbReference type="EMBL" id="JH718197">
    <property type="protein sequence ID" value="EJC97515.1"/>
    <property type="molecule type" value="Genomic_DNA"/>
</dbReference>
<accession>R7SGF3</accession>
<feature type="compositionally biased region" description="Acidic residues" evidence="1">
    <location>
        <begin position="74"/>
        <end position="86"/>
    </location>
</feature>